<sequence>MSGVRGSMTGMVDRTTAVVWDRALLDYDMGDHPLNPVRVELTMALARELGVLDRPGVRMITPVPATEAELTRVHRADYLDAVRAAPIDPFFSGWGLNTPDNPVFDGMHEASARICGASIAAAEAVWHGETTRAVNISGGLHHALAARASGFCVYNDPAVAIAKLLDLGAQRVAYVDVDVHHGDGVQAAFYNDPRVLTISLHETPLTLFPGTGFADETGGPGAEGTAVNVPLPPGTGDGGWLRAFHAIVPSILRAWSPEIIFSQCGADAHRLDPLADLRLSVDGQRAAYVAMRELADELCDGRWVAMGGGGYALVEVVPRAWAHLLAVATGEPLDPYTRTPAPWRKLAAERCPRSEVPESMTDGTEPPVERWQPGTTPDAVDRAILASRTEVFPLHGLDPHDPRD</sequence>
<dbReference type="Proteomes" id="UP000219612">
    <property type="component" value="Unassembled WGS sequence"/>
</dbReference>
<proteinExistence type="inferred from homology"/>
<dbReference type="PANTHER" id="PTHR10625:SF10">
    <property type="entry name" value="HISTONE DEACETYLASE HDAC1"/>
    <property type="match status" value="1"/>
</dbReference>
<evidence type="ECO:0000256" key="4">
    <source>
        <dbReference type="ARBA" id="ARBA00022627"/>
    </source>
</evidence>
<dbReference type="CDD" id="cd09994">
    <property type="entry name" value="HDAC_AcuC_like"/>
    <property type="match status" value="1"/>
</dbReference>
<dbReference type="GO" id="GO:0045150">
    <property type="term" value="P:acetoin catabolic process"/>
    <property type="evidence" value="ECO:0007669"/>
    <property type="project" value="UniProtKB-UniPathway"/>
</dbReference>
<accession>A0A285FV92</accession>
<dbReference type="AlphaFoldDB" id="A0A285FV92"/>
<reference evidence="7 8" key="1">
    <citation type="submission" date="2017-09" db="EMBL/GenBank/DDBJ databases">
        <authorList>
            <person name="Ehlers B."/>
            <person name="Leendertz F.H."/>
        </authorList>
    </citation>
    <scope>NUCLEOTIDE SEQUENCE [LARGE SCALE GENOMIC DNA]</scope>
    <source>
        <strain evidence="7 8">CGMCC 4.6857</strain>
    </source>
</reference>
<organism evidence="7 8">
    <name type="scientific">Paractinoplanes atraurantiacus</name>
    <dbReference type="NCBI Taxonomy" id="1036182"/>
    <lineage>
        <taxon>Bacteria</taxon>
        <taxon>Bacillati</taxon>
        <taxon>Actinomycetota</taxon>
        <taxon>Actinomycetes</taxon>
        <taxon>Micromonosporales</taxon>
        <taxon>Micromonosporaceae</taxon>
        <taxon>Paractinoplanes</taxon>
    </lineage>
</organism>
<dbReference type="SUPFAM" id="SSF52768">
    <property type="entry name" value="Arginase/deacetylase"/>
    <property type="match status" value="1"/>
</dbReference>
<dbReference type="PRINTS" id="PR01270">
    <property type="entry name" value="HDASUPER"/>
</dbReference>
<feature type="region of interest" description="Disordered" evidence="5">
    <location>
        <begin position="350"/>
        <end position="376"/>
    </location>
</feature>
<dbReference type="InterPro" id="IPR037138">
    <property type="entry name" value="His_deacetylse_dom_sf"/>
</dbReference>
<dbReference type="InterPro" id="IPR003085">
    <property type="entry name" value="AcuC"/>
</dbReference>
<evidence type="ECO:0000256" key="2">
    <source>
        <dbReference type="ARBA" id="ARBA00005947"/>
    </source>
</evidence>
<gene>
    <name evidence="7" type="ORF">SAMN05421748_1011303</name>
</gene>
<evidence type="ECO:0000256" key="3">
    <source>
        <dbReference type="ARBA" id="ARBA00020218"/>
    </source>
</evidence>
<keyword evidence="4" id="KW-0006">Acetoin catabolism</keyword>
<feature type="domain" description="Histone deacetylase" evidence="6">
    <location>
        <begin position="32"/>
        <end position="326"/>
    </location>
</feature>
<evidence type="ECO:0000256" key="5">
    <source>
        <dbReference type="SAM" id="MobiDB-lite"/>
    </source>
</evidence>
<dbReference type="Gene3D" id="3.40.800.20">
    <property type="entry name" value="Histone deacetylase domain"/>
    <property type="match status" value="1"/>
</dbReference>
<dbReference type="InterPro" id="IPR023696">
    <property type="entry name" value="Ureohydrolase_dom_sf"/>
</dbReference>
<dbReference type="InterPro" id="IPR023801">
    <property type="entry name" value="His_deacetylse_dom"/>
</dbReference>
<evidence type="ECO:0000313" key="7">
    <source>
        <dbReference type="EMBL" id="SNY15232.1"/>
    </source>
</evidence>
<dbReference type="GO" id="GO:0040029">
    <property type="term" value="P:epigenetic regulation of gene expression"/>
    <property type="evidence" value="ECO:0007669"/>
    <property type="project" value="TreeGrafter"/>
</dbReference>
<evidence type="ECO:0000256" key="1">
    <source>
        <dbReference type="ARBA" id="ARBA00005101"/>
    </source>
</evidence>
<evidence type="ECO:0000313" key="8">
    <source>
        <dbReference type="Proteomes" id="UP000219612"/>
    </source>
</evidence>
<dbReference type="UniPathway" id="UPA00040"/>
<dbReference type="GO" id="GO:0004407">
    <property type="term" value="F:histone deacetylase activity"/>
    <property type="evidence" value="ECO:0007669"/>
    <property type="project" value="TreeGrafter"/>
</dbReference>
<keyword evidence="8" id="KW-1185">Reference proteome</keyword>
<dbReference type="PANTHER" id="PTHR10625">
    <property type="entry name" value="HISTONE DEACETYLASE HDAC1-RELATED"/>
    <property type="match status" value="1"/>
</dbReference>
<comment type="similarity">
    <text evidence="2">Belongs to the histone deacetylase family.</text>
</comment>
<dbReference type="InterPro" id="IPR000286">
    <property type="entry name" value="HDACs"/>
</dbReference>
<evidence type="ECO:0000259" key="6">
    <source>
        <dbReference type="Pfam" id="PF00850"/>
    </source>
</evidence>
<protein>
    <recommendedName>
        <fullName evidence="3">Acetoin utilization protein AcuC</fullName>
    </recommendedName>
</protein>
<name>A0A285FV92_9ACTN</name>
<comment type="pathway">
    <text evidence="1">Ketone degradation; acetoin degradation.</text>
</comment>
<dbReference type="EMBL" id="OBDY01000001">
    <property type="protein sequence ID" value="SNY15232.1"/>
    <property type="molecule type" value="Genomic_DNA"/>
</dbReference>
<dbReference type="Pfam" id="PF00850">
    <property type="entry name" value="Hist_deacetyl"/>
    <property type="match status" value="1"/>
</dbReference>